<dbReference type="RefSeq" id="WP_308351048.1">
    <property type="nucleotide sequence ID" value="NZ_CP129971.1"/>
</dbReference>
<dbReference type="Gene3D" id="3.30.1330.60">
    <property type="entry name" value="OmpA-like domain"/>
    <property type="match status" value="1"/>
</dbReference>
<evidence type="ECO:0000256" key="1">
    <source>
        <dbReference type="ARBA" id="ARBA00004442"/>
    </source>
</evidence>
<dbReference type="PRINTS" id="PR01021">
    <property type="entry name" value="OMPADOMAIN"/>
</dbReference>
<dbReference type="PANTHER" id="PTHR30329">
    <property type="entry name" value="STATOR ELEMENT OF FLAGELLAR MOTOR COMPLEX"/>
    <property type="match status" value="1"/>
</dbReference>
<evidence type="ECO:0000256" key="5">
    <source>
        <dbReference type="SAM" id="SignalP"/>
    </source>
</evidence>
<dbReference type="InterPro" id="IPR011659">
    <property type="entry name" value="WD40"/>
</dbReference>
<dbReference type="InterPro" id="IPR050330">
    <property type="entry name" value="Bact_OuterMem_StrucFunc"/>
</dbReference>
<evidence type="ECO:0000256" key="3">
    <source>
        <dbReference type="ARBA" id="ARBA00023237"/>
    </source>
</evidence>
<evidence type="ECO:0000313" key="7">
    <source>
        <dbReference type="EMBL" id="WKK75730.1"/>
    </source>
</evidence>
<dbReference type="AlphaFoldDB" id="A0AA49GBP4"/>
<keyword evidence="8" id="KW-1185">Reference proteome</keyword>
<comment type="subcellular location">
    <subcellularLocation>
        <location evidence="1">Cell outer membrane</location>
    </subcellularLocation>
</comment>
<name>A0AA49GBP4_9BACT</name>
<dbReference type="InterPro" id="IPR011042">
    <property type="entry name" value="6-blade_b-propeller_TolB-like"/>
</dbReference>
<dbReference type="InterPro" id="IPR036737">
    <property type="entry name" value="OmpA-like_sf"/>
</dbReference>
<keyword evidence="2 4" id="KW-0472">Membrane</keyword>
<proteinExistence type="predicted"/>
<feature type="domain" description="OmpA-like" evidence="6">
    <location>
        <begin position="554"/>
        <end position="671"/>
    </location>
</feature>
<accession>A0AA49GBP4</accession>
<dbReference type="PROSITE" id="PS51123">
    <property type="entry name" value="OMPA_2"/>
    <property type="match status" value="1"/>
</dbReference>
<dbReference type="GO" id="GO:0009279">
    <property type="term" value="C:cell outer membrane"/>
    <property type="evidence" value="ECO:0007669"/>
    <property type="project" value="UniProtKB-SubCell"/>
</dbReference>
<evidence type="ECO:0000313" key="8">
    <source>
        <dbReference type="Proteomes" id="UP001230496"/>
    </source>
</evidence>
<organism evidence="7 8">
    <name type="scientific">Marivirga salinarum</name>
    <dbReference type="NCBI Taxonomy" id="3059078"/>
    <lineage>
        <taxon>Bacteria</taxon>
        <taxon>Pseudomonadati</taxon>
        <taxon>Bacteroidota</taxon>
        <taxon>Cytophagia</taxon>
        <taxon>Cytophagales</taxon>
        <taxon>Marivirgaceae</taxon>
        <taxon>Marivirga</taxon>
    </lineage>
</organism>
<evidence type="ECO:0000259" key="6">
    <source>
        <dbReference type="PROSITE" id="PS51123"/>
    </source>
</evidence>
<dbReference type="PANTHER" id="PTHR30329:SF21">
    <property type="entry name" value="LIPOPROTEIN YIAD-RELATED"/>
    <property type="match status" value="1"/>
</dbReference>
<dbReference type="InterPro" id="IPR006664">
    <property type="entry name" value="OMP_bac"/>
</dbReference>
<sequence>MKRIITVLCISLLFINFLSAQNAERTVVGGVSSKRNTEFAPSLSADGKTMIFQSDSDFGWELYESVLQDDSIWSEPTPLKEINAACDFLAGPSLSYDGNTLYFTAFIEGETETEDIYYSERIGDKEWSEPKSIGAPINTNDDYEGFPSVSSDGNSLYFIRLNFDNPVDRKSKENCFRIFVSHKNENGEWGEPQALPEIINSGCERDPKIMADNHTLIFSSIKEEGLGKYDLYQTRLQPDGSWSEPLELDYLNSDENDQSPAISASGKEIFYYSDDDIYKTAIPEKFKQMINITVKGIVKNTDGDPVESNIRVYDNETGELLANAKSSTVDGRYSLVLQGGLDYRVLFSSPNYFSQEELHELKIVESYKEIKSDVELEDNYKMEISIRDKDIEKPLSAFLSIKGGNGDMIYDDSLSLEQKSINLDLKTDQKYQVKVNVPKYPTHEEEIIFNPDTFKSQMKYAILVPFEKVKVKANVTDIVSNQKMKMKVYFKNEDEDELIVANDNEEVYLRKGNRYEVLTGSDKGYMFSSTKVVAGEGEKDEYGNYNVNMEIMRIEKGSSLNLNYITFDLNSTELDSASYFELDRVIELLNKNESIKIEIAAHTDDLGDENYNLKLSGERAKSVIKYLSSNNVSADRMIAKGYGQSKPLVPNDSDENRALNRRVELTVLESD</sequence>
<dbReference type="SUPFAM" id="SSF82171">
    <property type="entry name" value="DPP6 N-terminal domain-like"/>
    <property type="match status" value="1"/>
</dbReference>
<evidence type="ECO:0000256" key="2">
    <source>
        <dbReference type="ARBA" id="ARBA00023136"/>
    </source>
</evidence>
<dbReference type="Gene3D" id="2.120.10.30">
    <property type="entry name" value="TolB, C-terminal domain"/>
    <property type="match status" value="1"/>
</dbReference>
<dbReference type="Pfam" id="PF00691">
    <property type="entry name" value="OmpA"/>
    <property type="match status" value="1"/>
</dbReference>
<feature type="signal peptide" evidence="5">
    <location>
        <begin position="1"/>
        <end position="20"/>
    </location>
</feature>
<dbReference type="EMBL" id="CP129971">
    <property type="protein sequence ID" value="WKK75730.1"/>
    <property type="molecule type" value="Genomic_DNA"/>
</dbReference>
<gene>
    <name evidence="7" type="ORF">QYS49_30485</name>
</gene>
<dbReference type="CDD" id="cd07185">
    <property type="entry name" value="OmpA_C-like"/>
    <property type="match status" value="1"/>
</dbReference>
<keyword evidence="5" id="KW-0732">Signal</keyword>
<dbReference type="Proteomes" id="UP001230496">
    <property type="component" value="Chromosome"/>
</dbReference>
<feature type="chain" id="PRO_5041327665" evidence="5">
    <location>
        <begin position="21"/>
        <end position="671"/>
    </location>
</feature>
<dbReference type="Pfam" id="PF07676">
    <property type="entry name" value="PD40"/>
    <property type="match status" value="3"/>
</dbReference>
<dbReference type="SUPFAM" id="SSF103088">
    <property type="entry name" value="OmpA-like"/>
    <property type="match status" value="1"/>
</dbReference>
<reference evidence="7 8" key="1">
    <citation type="submission" date="2023-08" db="EMBL/GenBank/DDBJ databases">
        <title>Comparative genomics and taxonomic characterization of three novel marine species of genus Marivirga.</title>
        <authorList>
            <person name="Muhammad N."/>
            <person name="Kim S.-G."/>
        </authorList>
    </citation>
    <scope>NUCLEOTIDE SEQUENCE [LARGE SCALE GENOMIC DNA]</scope>
    <source>
        <strain evidence="7 8">BDSF4-3</strain>
    </source>
</reference>
<dbReference type="KEGG" id="msaa:QYS49_30485"/>
<keyword evidence="3" id="KW-0998">Cell outer membrane</keyword>
<evidence type="ECO:0000256" key="4">
    <source>
        <dbReference type="PROSITE-ProRule" id="PRU00473"/>
    </source>
</evidence>
<dbReference type="InterPro" id="IPR006665">
    <property type="entry name" value="OmpA-like"/>
</dbReference>
<protein>
    <submittedName>
        <fullName evidence="7">OmpA family protein</fullName>
    </submittedName>
</protein>